<dbReference type="OrthoDB" id="4507at2759"/>
<feature type="signal peptide" evidence="4">
    <location>
        <begin position="1"/>
        <end position="19"/>
    </location>
</feature>
<dbReference type="KEGG" id="sre:PTSG_02249"/>
<dbReference type="eggNOG" id="ENOG502QRQG">
    <property type="taxonomic scope" value="Eukaryota"/>
</dbReference>
<sequence length="334" mass="36161">MTLLATLLFVALLCAPAASDAPAATLEEQAADFNCDRATSRRVRGVLTQSILPLLGARGLHLSSPAKHNNDSRAEPGSALTPSCPLDPTRDVYARQDEHRDMEGTTKLTCLYCGKSFRGEPFLDLHMHNRHAGELLVPDTGPLCLADYCDATMCETQLEYRQFARLFSPEHGGKCDPDAMSRRKESCERLLRGACLFDAHGDNGGASGGAQGQDGSTVGVGDGAVADVIARVCGRASCEYIDYLLERDAPLSAFRALYILSSLCLLVGVLLFYCQTCIADLDRDEDGFSTYPSSRESRRGQGASGTDINYTDRVAGWLRATSLVRVRRPTINTV</sequence>
<dbReference type="GO" id="GO:0008270">
    <property type="term" value="F:zinc ion binding"/>
    <property type="evidence" value="ECO:0007669"/>
    <property type="project" value="UniProtKB-KW"/>
</dbReference>
<proteinExistence type="predicted"/>
<dbReference type="InterPro" id="IPR013087">
    <property type="entry name" value="Znf_C2H2_type"/>
</dbReference>
<keyword evidence="3" id="KW-0472">Membrane</keyword>
<organism evidence="6 7">
    <name type="scientific">Salpingoeca rosetta (strain ATCC 50818 / BSB-021)</name>
    <dbReference type="NCBI Taxonomy" id="946362"/>
    <lineage>
        <taxon>Eukaryota</taxon>
        <taxon>Choanoflagellata</taxon>
        <taxon>Craspedida</taxon>
        <taxon>Salpingoecidae</taxon>
        <taxon>Salpingoeca</taxon>
    </lineage>
</organism>
<keyword evidence="1" id="KW-0479">Metal-binding</keyword>
<keyword evidence="4" id="KW-0732">Signal</keyword>
<evidence type="ECO:0000313" key="6">
    <source>
        <dbReference type="EMBL" id="EGD81530.1"/>
    </source>
</evidence>
<dbReference type="PANTHER" id="PTHR21385:SF0">
    <property type="entry name" value="RE51073P"/>
    <property type="match status" value="1"/>
</dbReference>
<keyword evidence="1" id="KW-0863">Zinc-finger</keyword>
<dbReference type="PANTHER" id="PTHR21385">
    <property type="entry name" value="ZINC FINGER PROTEIN-RELATED"/>
    <property type="match status" value="1"/>
</dbReference>
<reference evidence="6" key="1">
    <citation type="submission" date="2009-08" db="EMBL/GenBank/DDBJ databases">
        <title>Annotation of Salpingoeca rosetta.</title>
        <authorList>
            <consortium name="The Broad Institute Genome Sequencing Platform"/>
            <person name="Russ C."/>
            <person name="Cuomo C."/>
            <person name="Burger G."/>
            <person name="Gray M.W."/>
            <person name="Holland P.W.H."/>
            <person name="King N."/>
            <person name="Lang F.B.F."/>
            <person name="Roger A.J."/>
            <person name="Ruiz-Trillo I."/>
            <person name="Young S.K."/>
            <person name="Zeng Q."/>
            <person name="Gargeya S."/>
            <person name="Alvarado L."/>
            <person name="Berlin A."/>
            <person name="Chapman S.B."/>
            <person name="Chen Z."/>
            <person name="Freedman E."/>
            <person name="Gellesch M."/>
            <person name="Goldberg J."/>
            <person name="Griggs A."/>
            <person name="Gujja S."/>
            <person name="Heilman E."/>
            <person name="Heiman D."/>
            <person name="Howarth C."/>
            <person name="Mehta T."/>
            <person name="Neiman D."/>
            <person name="Pearson M."/>
            <person name="Roberts A."/>
            <person name="Saif S."/>
            <person name="Shea T."/>
            <person name="Shenoy N."/>
            <person name="Sisk P."/>
            <person name="Stolte C."/>
            <person name="Sykes S."/>
            <person name="White J."/>
            <person name="Yandava C."/>
            <person name="Haas B."/>
            <person name="Nusbaum C."/>
            <person name="Birren B."/>
        </authorList>
    </citation>
    <scope>NUCLEOTIDE SEQUENCE</scope>
    <source>
        <strain evidence="6">ATCC 50818</strain>
    </source>
</reference>
<evidence type="ECO:0000313" key="7">
    <source>
        <dbReference type="Proteomes" id="UP000007799"/>
    </source>
</evidence>
<dbReference type="AlphaFoldDB" id="F2U1M8"/>
<accession>F2U1M8</accession>
<evidence type="ECO:0000256" key="1">
    <source>
        <dbReference type="PROSITE-ProRule" id="PRU00042"/>
    </source>
</evidence>
<feature type="transmembrane region" description="Helical" evidence="3">
    <location>
        <begin position="256"/>
        <end position="274"/>
    </location>
</feature>
<protein>
    <recommendedName>
        <fullName evidence="5">C2H2-type domain-containing protein</fullName>
    </recommendedName>
</protein>
<evidence type="ECO:0000259" key="5">
    <source>
        <dbReference type="PROSITE" id="PS50157"/>
    </source>
</evidence>
<dbReference type="EMBL" id="GL832959">
    <property type="protein sequence ID" value="EGD81530.1"/>
    <property type="molecule type" value="Genomic_DNA"/>
</dbReference>
<dbReference type="PROSITE" id="PS50157">
    <property type="entry name" value="ZINC_FINGER_C2H2_2"/>
    <property type="match status" value="1"/>
</dbReference>
<gene>
    <name evidence="6" type="ORF">PTSG_02249</name>
</gene>
<evidence type="ECO:0000256" key="3">
    <source>
        <dbReference type="SAM" id="Phobius"/>
    </source>
</evidence>
<feature type="region of interest" description="Disordered" evidence="2">
    <location>
        <begin position="63"/>
        <end position="86"/>
    </location>
</feature>
<dbReference type="PROSITE" id="PS00028">
    <property type="entry name" value="ZINC_FINGER_C2H2_1"/>
    <property type="match status" value="1"/>
</dbReference>
<dbReference type="OMA" id="YLHQREM"/>
<dbReference type="InParanoid" id="F2U1M8"/>
<name>F2U1M8_SALR5</name>
<feature type="domain" description="C2H2-type" evidence="5">
    <location>
        <begin position="108"/>
        <end position="136"/>
    </location>
</feature>
<keyword evidence="3" id="KW-1133">Transmembrane helix</keyword>
<dbReference type="RefSeq" id="XP_004996734.1">
    <property type="nucleotide sequence ID" value="XM_004996677.1"/>
</dbReference>
<feature type="chain" id="PRO_5003290183" description="C2H2-type domain-containing protein" evidence="4">
    <location>
        <begin position="20"/>
        <end position="334"/>
    </location>
</feature>
<keyword evidence="7" id="KW-1185">Reference proteome</keyword>
<dbReference type="Proteomes" id="UP000007799">
    <property type="component" value="Unassembled WGS sequence"/>
</dbReference>
<evidence type="ECO:0000256" key="4">
    <source>
        <dbReference type="SAM" id="SignalP"/>
    </source>
</evidence>
<keyword evidence="3" id="KW-0812">Transmembrane</keyword>
<keyword evidence="1" id="KW-0862">Zinc</keyword>
<evidence type="ECO:0000256" key="2">
    <source>
        <dbReference type="SAM" id="MobiDB-lite"/>
    </source>
</evidence>
<dbReference type="GeneID" id="16077327"/>